<dbReference type="InterPro" id="IPR008983">
    <property type="entry name" value="Tumour_necrosis_fac-like_dom"/>
</dbReference>
<dbReference type="SUPFAM" id="SSF49842">
    <property type="entry name" value="TNF-like"/>
    <property type="match status" value="1"/>
</dbReference>
<proteinExistence type="predicted"/>
<organism evidence="2 3">
    <name type="scientific">Nothobranchius furzeri</name>
    <name type="common">Turquoise killifish</name>
    <dbReference type="NCBI Taxonomy" id="105023"/>
    <lineage>
        <taxon>Eukaryota</taxon>
        <taxon>Metazoa</taxon>
        <taxon>Chordata</taxon>
        <taxon>Craniata</taxon>
        <taxon>Vertebrata</taxon>
        <taxon>Euteleostomi</taxon>
        <taxon>Actinopterygii</taxon>
        <taxon>Neopterygii</taxon>
        <taxon>Teleostei</taxon>
        <taxon>Neoteleostei</taxon>
        <taxon>Acanthomorphata</taxon>
        <taxon>Ovalentaria</taxon>
        <taxon>Atherinomorphae</taxon>
        <taxon>Cyprinodontiformes</taxon>
        <taxon>Nothobranchiidae</taxon>
        <taxon>Nothobranchius</taxon>
    </lineage>
</organism>
<protein>
    <recommendedName>
        <fullName evidence="4">TNF family profile domain-containing protein</fullName>
    </recommendedName>
</protein>
<dbReference type="Ensembl" id="ENSNFUT00015040197.1">
    <property type="protein sequence ID" value="ENSNFUP00015038495.1"/>
    <property type="gene ID" value="ENSNFUG00015018585.1"/>
</dbReference>
<evidence type="ECO:0000313" key="2">
    <source>
        <dbReference type="Ensembl" id="ENSNFUP00015038495.1"/>
    </source>
</evidence>
<feature type="transmembrane region" description="Helical" evidence="1">
    <location>
        <begin position="12"/>
        <end position="32"/>
    </location>
</feature>
<dbReference type="GeneTree" id="ENSGT00940000171828"/>
<keyword evidence="1" id="KW-0812">Transmembrane</keyword>
<keyword evidence="1" id="KW-1133">Transmembrane helix</keyword>
<evidence type="ECO:0000313" key="3">
    <source>
        <dbReference type="Proteomes" id="UP000694548"/>
    </source>
</evidence>
<reference evidence="2" key="1">
    <citation type="submission" date="2025-08" db="UniProtKB">
        <authorList>
            <consortium name="Ensembl"/>
        </authorList>
    </citation>
    <scope>IDENTIFICATION</scope>
</reference>
<accession>A0A8C6P5D9</accession>
<reference evidence="2" key="2">
    <citation type="submission" date="2025-09" db="UniProtKB">
        <authorList>
            <consortium name="Ensembl"/>
        </authorList>
    </citation>
    <scope>IDENTIFICATION</scope>
</reference>
<evidence type="ECO:0000256" key="1">
    <source>
        <dbReference type="SAM" id="Phobius"/>
    </source>
</evidence>
<keyword evidence="3" id="KW-1185">Reference proteome</keyword>
<evidence type="ECO:0008006" key="4">
    <source>
        <dbReference type="Google" id="ProtNLM"/>
    </source>
</evidence>
<dbReference type="AlphaFoldDB" id="A0A8C6P5D9"/>
<dbReference type="Proteomes" id="UP000694548">
    <property type="component" value="Unassembled WGS sequence"/>
</dbReference>
<name>A0A8C6P5D9_NOTFU</name>
<dbReference type="Gene3D" id="2.60.120.40">
    <property type="match status" value="1"/>
</dbReference>
<keyword evidence="1" id="KW-0472">Membrane</keyword>
<feature type="transmembrane region" description="Helical" evidence="1">
    <location>
        <begin position="44"/>
        <end position="62"/>
    </location>
</feature>
<sequence length="178" mass="19831">MEGPPRSSHKDLLLQVWCALLTVALVTMATVLTSIRLKPVEVSILAFCCLPLLISVIKTCGLSRLQLNYSPQQQVSACSLTLHNNSIYSNRTSSELSLYFIYAQVSFQMQESQRRSVMLIRNASPGKAEKKLVEAPGEPGRSVWVAKMVRLKKGESVRLMISGAYNGEDTFWGAFQLY</sequence>